<proteinExistence type="predicted"/>
<evidence type="ECO:0000256" key="1">
    <source>
        <dbReference type="ARBA" id="ARBA00022598"/>
    </source>
</evidence>
<keyword evidence="7" id="KW-1185">Reference proteome</keyword>
<name>A0A1G5PV42_9GAMM</name>
<evidence type="ECO:0000259" key="5">
    <source>
        <dbReference type="PROSITE" id="PS50975"/>
    </source>
</evidence>
<evidence type="ECO:0000313" key="6">
    <source>
        <dbReference type="EMBL" id="SCZ53106.1"/>
    </source>
</evidence>
<evidence type="ECO:0000313" key="7">
    <source>
        <dbReference type="Proteomes" id="UP000199648"/>
    </source>
</evidence>
<dbReference type="EMBL" id="FMWD01000002">
    <property type="protein sequence ID" value="SCZ53106.1"/>
    <property type="molecule type" value="Genomic_DNA"/>
</dbReference>
<dbReference type="AlphaFoldDB" id="A0A1G5PV42"/>
<dbReference type="OrthoDB" id="8441067at2"/>
<evidence type="ECO:0000256" key="3">
    <source>
        <dbReference type="ARBA" id="ARBA00022840"/>
    </source>
</evidence>
<dbReference type="PROSITE" id="PS50975">
    <property type="entry name" value="ATP_GRASP"/>
    <property type="match status" value="1"/>
</dbReference>
<dbReference type="STRING" id="415747.SAMN03097708_00868"/>
<evidence type="ECO:0000256" key="2">
    <source>
        <dbReference type="ARBA" id="ARBA00022741"/>
    </source>
</evidence>
<accession>A0A1G5PV42</accession>
<dbReference type="SUPFAM" id="SSF56059">
    <property type="entry name" value="Glutathione synthetase ATP-binding domain-like"/>
    <property type="match status" value="1"/>
</dbReference>
<dbReference type="InterPro" id="IPR052032">
    <property type="entry name" value="ATP-dep_AA_Ligase"/>
</dbReference>
<dbReference type="PANTHER" id="PTHR43585:SF2">
    <property type="entry name" value="ATP-GRASP ENZYME FSQD"/>
    <property type="match status" value="1"/>
</dbReference>
<dbReference type="Proteomes" id="UP000199648">
    <property type="component" value="Unassembled WGS sequence"/>
</dbReference>
<dbReference type="RefSeq" id="WP_092992971.1">
    <property type="nucleotide sequence ID" value="NZ_FMWD01000002.1"/>
</dbReference>
<keyword evidence="3 4" id="KW-0067">ATP-binding</keyword>
<reference evidence="6 7" key="1">
    <citation type="submission" date="2016-10" db="EMBL/GenBank/DDBJ databases">
        <authorList>
            <person name="de Groot N.N."/>
        </authorList>
    </citation>
    <scope>NUCLEOTIDE SEQUENCE [LARGE SCALE GENOMIC DNA]</scope>
    <source>
        <strain evidence="6 7">HLD2</strain>
    </source>
</reference>
<dbReference type="GO" id="GO:0046872">
    <property type="term" value="F:metal ion binding"/>
    <property type="evidence" value="ECO:0007669"/>
    <property type="project" value="InterPro"/>
</dbReference>
<organism evidence="6 7">
    <name type="scientific">Thiohalomonas denitrificans</name>
    <dbReference type="NCBI Taxonomy" id="415747"/>
    <lineage>
        <taxon>Bacteria</taxon>
        <taxon>Pseudomonadati</taxon>
        <taxon>Pseudomonadota</taxon>
        <taxon>Gammaproteobacteria</taxon>
        <taxon>Thiohalomonadales</taxon>
        <taxon>Thiohalomonadaceae</taxon>
        <taxon>Thiohalomonas</taxon>
    </lineage>
</organism>
<dbReference type="GO" id="GO:0016874">
    <property type="term" value="F:ligase activity"/>
    <property type="evidence" value="ECO:0007669"/>
    <property type="project" value="UniProtKB-KW"/>
</dbReference>
<dbReference type="InterPro" id="IPR011761">
    <property type="entry name" value="ATP-grasp"/>
</dbReference>
<dbReference type="GO" id="GO:0005524">
    <property type="term" value="F:ATP binding"/>
    <property type="evidence" value="ECO:0007669"/>
    <property type="project" value="UniProtKB-UniRule"/>
</dbReference>
<dbReference type="Pfam" id="PF13535">
    <property type="entry name" value="ATP-grasp_4"/>
    <property type="match status" value="1"/>
</dbReference>
<keyword evidence="1" id="KW-0436">Ligase</keyword>
<gene>
    <name evidence="6" type="ORF">SAMN03097708_00868</name>
</gene>
<evidence type="ECO:0000256" key="4">
    <source>
        <dbReference type="PROSITE-ProRule" id="PRU00409"/>
    </source>
</evidence>
<keyword evidence="2 4" id="KW-0547">Nucleotide-binding</keyword>
<dbReference type="Gene3D" id="3.30.470.20">
    <property type="entry name" value="ATP-grasp fold, B domain"/>
    <property type="match status" value="1"/>
</dbReference>
<feature type="domain" description="ATP-grasp" evidence="5">
    <location>
        <begin position="105"/>
        <end position="322"/>
    </location>
</feature>
<protein>
    <submittedName>
        <fullName evidence="6">ATP-grasp domain-containing protein</fullName>
    </submittedName>
</protein>
<dbReference type="PANTHER" id="PTHR43585">
    <property type="entry name" value="FUMIPYRROLE BIOSYNTHESIS PROTEIN C"/>
    <property type="match status" value="1"/>
</dbReference>
<sequence>MEKNIFVIGLDDFHLQHIRQVRHVEDYTFHCLLTSEEAISIERYPFDQMLQEAESRLKGFPGSVDAIIEHWDFPSSTLLPILSGRFGLRSPSLEAILKCEHKYWSRLLQQQVLPNLTPRFCAVDPFDDHALEKIDLPFPFWLKPIKSFSSHLGFRIDDENDFRHAIERTRQGIRRVGDAFNDVLKYAELPPEIAEVDGNHCIAEAIASGLQCGVEGYSFRGEPKVHGLIDTVKDAHRWSFTRYEYPSVWPEHVQQRIIEASRHLMAHIGYDNGAWCVEFFWHEDTDELAIVEINPRISQSHSDQFIKVEGASNHQVVIDVALGREPEFCMNAGKYRTAAKFLLRKYNDTVVTRVPDKEEIDAVQSAVEDSLVVLQVQEGMSLSELRNQDSYSFEIANIYLGAQSQRELVDKYRTLAQKLHFEFADGMPVEDIQFEWVKY</sequence>